<feature type="transmembrane region" description="Helical" evidence="6">
    <location>
        <begin position="93"/>
        <end position="114"/>
    </location>
</feature>
<feature type="transmembrane region" description="Helical" evidence="6">
    <location>
        <begin position="43"/>
        <end position="64"/>
    </location>
</feature>
<dbReference type="GO" id="GO:0005886">
    <property type="term" value="C:plasma membrane"/>
    <property type="evidence" value="ECO:0007669"/>
    <property type="project" value="UniProtKB-SubCell"/>
</dbReference>
<evidence type="ECO:0000256" key="3">
    <source>
        <dbReference type="ARBA" id="ARBA00022692"/>
    </source>
</evidence>
<dbReference type="PANTHER" id="PTHR32196:SF69">
    <property type="entry name" value="BRANCHED-CHAIN AMINO ACID TRANSPORT SYSTEM, PERMEASE PROTEIN"/>
    <property type="match status" value="1"/>
</dbReference>
<evidence type="ECO:0000256" key="4">
    <source>
        <dbReference type="ARBA" id="ARBA00022989"/>
    </source>
</evidence>
<evidence type="ECO:0000256" key="2">
    <source>
        <dbReference type="ARBA" id="ARBA00022475"/>
    </source>
</evidence>
<comment type="caution">
    <text evidence="7">The sequence shown here is derived from an EMBL/GenBank/DDBJ whole genome shotgun (WGS) entry which is preliminary data.</text>
</comment>
<dbReference type="InterPro" id="IPR001851">
    <property type="entry name" value="ABC_transp_permease"/>
</dbReference>
<feature type="transmembrane region" description="Helical" evidence="6">
    <location>
        <begin position="120"/>
        <end position="141"/>
    </location>
</feature>
<proteinExistence type="predicted"/>
<feature type="non-terminal residue" evidence="7">
    <location>
        <position position="1"/>
    </location>
</feature>
<evidence type="ECO:0000256" key="6">
    <source>
        <dbReference type="SAM" id="Phobius"/>
    </source>
</evidence>
<dbReference type="GO" id="GO:0022857">
    <property type="term" value="F:transmembrane transporter activity"/>
    <property type="evidence" value="ECO:0007669"/>
    <property type="project" value="InterPro"/>
</dbReference>
<dbReference type="Pfam" id="PF02653">
    <property type="entry name" value="BPD_transp_2"/>
    <property type="match status" value="1"/>
</dbReference>
<dbReference type="AlphaFoldDB" id="X1VTH7"/>
<dbReference type="CDD" id="cd06574">
    <property type="entry name" value="TM_PBP1_branched-chain-AA_like"/>
    <property type="match status" value="1"/>
</dbReference>
<feature type="transmembrane region" description="Helical" evidence="6">
    <location>
        <begin position="177"/>
        <end position="194"/>
    </location>
</feature>
<dbReference type="PANTHER" id="PTHR32196">
    <property type="entry name" value="ABC TRANSPORTER PERMEASE PROTEIN YPHD-RELATED-RELATED"/>
    <property type="match status" value="1"/>
</dbReference>
<comment type="subcellular location">
    <subcellularLocation>
        <location evidence="1">Cell membrane</location>
        <topology evidence="1">Multi-pass membrane protein</topology>
    </subcellularLocation>
</comment>
<gene>
    <name evidence="7" type="ORF">S12H4_55331</name>
</gene>
<organism evidence="7">
    <name type="scientific">marine sediment metagenome</name>
    <dbReference type="NCBI Taxonomy" id="412755"/>
    <lineage>
        <taxon>unclassified sequences</taxon>
        <taxon>metagenomes</taxon>
        <taxon>ecological metagenomes</taxon>
    </lineage>
</organism>
<name>X1VTH7_9ZZZZ</name>
<evidence type="ECO:0000313" key="7">
    <source>
        <dbReference type="EMBL" id="GAJ20716.1"/>
    </source>
</evidence>
<feature type="transmembrane region" description="Helical" evidence="6">
    <location>
        <begin position="148"/>
        <end position="171"/>
    </location>
</feature>
<evidence type="ECO:0000256" key="5">
    <source>
        <dbReference type="ARBA" id="ARBA00023136"/>
    </source>
</evidence>
<protein>
    <recommendedName>
        <fullName evidence="8">ABC transporter permease</fullName>
    </recommendedName>
</protein>
<sequence length="209" mass="22252">ILMMVGLYSVNLRILGGANIPLLREVTSFDLVAQFLHIGSGTVLSIVFVLVVVSIFFITLSWFLRTEIGLALRATGDNERMVRSLGADTDKTVLLGCSISNGLVALSGALVAQNQGFSDVGMGIGMIVMGLAAVIIGEGLFHPKGITSILLACLGGTFAYRLFITVALRLGMSPGDLKLITALLVIIALGVPYIQKKLRHEWLPPAARM</sequence>
<reference evidence="7" key="1">
    <citation type="journal article" date="2014" name="Front. Microbiol.">
        <title>High frequency of phylogenetically diverse reductive dehalogenase-homologous genes in deep subseafloor sedimentary metagenomes.</title>
        <authorList>
            <person name="Kawai M."/>
            <person name="Futagami T."/>
            <person name="Toyoda A."/>
            <person name="Takaki Y."/>
            <person name="Nishi S."/>
            <person name="Hori S."/>
            <person name="Arai W."/>
            <person name="Tsubouchi T."/>
            <person name="Morono Y."/>
            <person name="Uchiyama I."/>
            <person name="Ito T."/>
            <person name="Fujiyama A."/>
            <person name="Inagaki F."/>
            <person name="Takami H."/>
        </authorList>
    </citation>
    <scope>NUCLEOTIDE SEQUENCE</scope>
    <source>
        <strain evidence="7">Expedition CK06-06</strain>
    </source>
</reference>
<dbReference type="EMBL" id="BARW01035479">
    <property type="protein sequence ID" value="GAJ20716.1"/>
    <property type="molecule type" value="Genomic_DNA"/>
</dbReference>
<keyword evidence="2" id="KW-1003">Cell membrane</keyword>
<keyword evidence="3 6" id="KW-0812">Transmembrane</keyword>
<accession>X1VTH7</accession>
<evidence type="ECO:0000256" key="1">
    <source>
        <dbReference type="ARBA" id="ARBA00004651"/>
    </source>
</evidence>
<evidence type="ECO:0008006" key="8">
    <source>
        <dbReference type="Google" id="ProtNLM"/>
    </source>
</evidence>
<keyword evidence="4 6" id="KW-1133">Transmembrane helix</keyword>
<keyword evidence="5 6" id="KW-0472">Membrane</keyword>